<evidence type="ECO:0000256" key="1">
    <source>
        <dbReference type="ARBA" id="ARBA00001974"/>
    </source>
</evidence>
<feature type="domain" description="Acyl-CoA dehydrogenase/oxidase N-terminal" evidence="9">
    <location>
        <begin position="11"/>
        <end position="100"/>
    </location>
</feature>
<dbReference type="CDD" id="cd00567">
    <property type="entry name" value="ACAD"/>
    <property type="match status" value="1"/>
</dbReference>
<evidence type="ECO:0000313" key="10">
    <source>
        <dbReference type="EMBL" id="MDQ0253981.1"/>
    </source>
</evidence>
<evidence type="ECO:0000256" key="3">
    <source>
        <dbReference type="ARBA" id="ARBA00022630"/>
    </source>
</evidence>
<dbReference type="SUPFAM" id="SSF56645">
    <property type="entry name" value="Acyl-CoA dehydrogenase NM domain-like"/>
    <property type="match status" value="1"/>
</dbReference>
<accession>A0ABT9ZRX6</accession>
<dbReference type="Gene3D" id="1.10.540.10">
    <property type="entry name" value="Acyl-CoA dehydrogenase/oxidase, N-terminal domain"/>
    <property type="match status" value="1"/>
</dbReference>
<dbReference type="InterPro" id="IPR013786">
    <property type="entry name" value="AcylCoA_DH/ox_N"/>
</dbReference>
<dbReference type="Pfam" id="PF02770">
    <property type="entry name" value="Acyl-CoA_dh_M"/>
    <property type="match status" value="1"/>
</dbReference>
<evidence type="ECO:0000313" key="11">
    <source>
        <dbReference type="Proteomes" id="UP001230005"/>
    </source>
</evidence>
<keyword evidence="5 6" id="KW-0560">Oxidoreductase</keyword>
<dbReference type="Pfam" id="PF00441">
    <property type="entry name" value="Acyl-CoA_dh_1"/>
    <property type="match status" value="1"/>
</dbReference>
<dbReference type="Gene3D" id="1.20.140.10">
    <property type="entry name" value="Butyryl-CoA Dehydrogenase, subunit A, domain 3"/>
    <property type="match status" value="1"/>
</dbReference>
<dbReference type="PANTHER" id="PTHR43884:SF25">
    <property type="entry name" value="ACYL-COA DEHYDROGENASE YDBM-RELATED"/>
    <property type="match status" value="1"/>
</dbReference>
<dbReference type="InterPro" id="IPR006091">
    <property type="entry name" value="Acyl-CoA_Oxase/DH_mid-dom"/>
</dbReference>
<dbReference type="InterPro" id="IPR036250">
    <property type="entry name" value="AcylCo_DH-like_C"/>
</dbReference>
<evidence type="ECO:0000259" key="8">
    <source>
        <dbReference type="Pfam" id="PF02770"/>
    </source>
</evidence>
<evidence type="ECO:0000259" key="9">
    <source>
        <dbReference type="Pfam" id="PF02771"/>
    </source>
</evidence>
<evidence type="ECO:0000256" key="2">
    <source>
        <dbReference type="ARBA" id="ARBA00009347"/>
    </source>
</evidence>
<name>A0ABT9ZRX6_9BACI</name>
<dbReference type="SUPFAM" id="SSF47203">
    <property type="entry name" value="Acyl-CoA dehydrogenase C-terminal domain-like"/>
    <property type="match status" value="1"/>
</dbReference>
<dbReference type="InterPro" id="IPR009100">
    <property type="entry name" value="AcylCoA_DH/oxidase_NM_dom_sf"/>
</dbReference>
<evidence type="ECO:0000256" key="4">
    <source>
        <dbReference type="ARBA" id="ARBA00022827"/>
    </source>
</evidence>
<evidence type="ECO:0000256" key="6">
    <source>
        <dbReference type="RuleBase" id="RU362125"/>
    </source>
</evidence>
<gene>
    <name evidence="10" type="ORF">J2S74_001354</name>
</gene>
<comment type="caution">
    <text evidence="10">The sequence shown here is derived from an EMBL/GenBank/DDBJ whole genome shotgun (WGS) entry which is preliminary data.</text>
</comment>
<dbReference type="InterPro" id="IPR046373">
    <property type="entry name" value="Acyl-CoA_Oxase/DH_mid-dom_sf"/>
</dbReference>
<protein>
    <submittedName>
        <fullName evidence="10">Alkylation response protein AidB-like acyl-CoA dehydrogenase</fullName>
    </submittedName>
</protein>
<keyword evidence="3 6" id="KW-0285">Flavoprotein</keyword>
<evidence type="ECO:0000256" key="5">
    <source>
        <dbReference type="ARBA" id="ARBA00023002"/>
    </source>
</evidence>
<dbReference type="PIRSF" id="PIRSF016578">
    <property type="entry name" value="HsaA"/>
    <property type="match status" value="1"/>
</dbReference>
<feature type="domain" description="Acyl-CoA dehydrogenase/oxidase C-terminal" evidence="7">
    <location>
        <begin position="251"/>
        <end position="367"/>
    </location>
</feature>
<dbReference type="Pfam" id="PF02771">
    <property type="entry name" value="Acyl-CoA_dh_N"/>
    <property type="match status" value="1"/>
</dbReference>
<keyword evidence="11" id="KW-1185">Reference proteome</keyword>
<dbReference type="EMBL" id="JAUSUG010000004">
    <property type="protein sequence ID" value="MDQ0253981.1"/>
    <property type="molecule type" value="Genomic_DNA"/>
</dbReference>
<feature type="domain" description="Acyl-CoA oxidase/dehydrogenase middle" evidence="8">
    <location>
        <begin position="128"/>
        <end position="222"/>
    </location>
</feature>
<dbReference type="Proteomes" id="UP001230005">
    <property type="component" value="Unassembled WGS sequence"/>
</dbReference>
<organism evidence="10 11">
    <name type="scientific">Evansella vedderi</name>
    <dbReference type="NCBI Taxonomy" id="38282"/>
    <lineage>
        <taxon>Bacteria</taxon>
        <taxon>Bacillati</taxon>
        <taxon>Bacillota</taxon>
        <taxon>Bacilli</taxon>
        <taxon>Bacillales</taxon>
        <taxon>Bacillaceae</taxon>
        <taxon>Evansella</taxon>
    </lineage>
</organism>
<dbReference type="InterPro" id="IPR009075">
    <property type="entry name" value="AcylCo_DH/oxidase_C"/>
</dbReference>
<comment type="cofactor">
    <cofactor evidence="1 6">
        <name>FAD</name>
        <dbReference type="ChEBI" id="CHEBI:57692"/>
    </cofactor>
</comment>
<dbReference type="RefSeq" id="WP_307323300.1">
    <property type="nucleotide sequence ID" value="NZ_JAUSUG010000004.1"/>
</dbReference>
<sequence length="391" mass="43556">MDPNTLSFIKTEKQERLWNKANDLVKSFQGRAAVYDQDALFPIENFHDLKNNGLTALTVPQKYGGEEINLYEFLLIQETIAKGDAATALSLGWHNGTIMQLRDTKKWEEAVFQKVANSVVDEHKIINTAATEPSTGSPARGGKPETTAVKNKDGWLINGKKTFTSLAPVLDWIIITATAHDGETEFFGEFLLQRETPGIHFEETWDTLGMRATRSDDLILTNLQVPSSALVATKDPGHGRTPQGWLLHIPACYLGIALAARNDAIEFAKSYQPNTLPHPISEVPEVRRKIATMDLGLMKARHFMYHVASIWDEYPEKRNTLGAELAAVKTVGTNTAIEVVDLAMRIVGGQSLHRSKAFERYYRDVRAGLHNPPSDDLTMMALGKKAVEEYQ</sequence>
<proteinExistence type="inferred from homology"/>
<dbReference type="PANTHER" id="PTHR43884">
    <property type="entry name" value="ACYL-COA DEHYDROGENASE"/>
    <property type="match status" value="1"/>
</dbReference>
<reference evidence="10 11" key="1">
    <citation type="submission" date="2023-07" db="EMBL/GenBank/DDBJ databases">
        <title>Genomic Encyclopedia of Type Strains, Phase IV (KMG-IV): sequencing the most valuable type-strain genomes for metagenomic binning, comparative biology and taxonomic classification.</title>
        <authorList>
            <person name="Goeker M."/>
        </authorList>
    </citation>
    <scope>NUCLEOTIDE SEQUENCE [LARGE SCALE GENOMIC DNA]</scope>
    <source>
        <strain evidence="10 11">DSM 9768</strain>
    </source>
</reference>
<dbReference type="InterPro" id="IPR037069">
    <property type="entry name" value="AcylCoA_DH/ox_N_sf"/>
</dbReference>
<evidence type="ECO:0000259" key="7">
    <source>
        <dbReference type="Pfam" id="PF00441"/>
    </source>
</evidence>
<keyword evidence="4 6" id="KW-0274">FAD</keyword>
<dbReference type="Gene3D" id="2.40.110.10">
    <property type="entry name" value="Butyryl-CoA Dehydrogenase, subunit A, domain 2"/>
    <property type="match status" value="1"/>
</dbReference>
<comment type="similarity">
    <text evidence="2 6">Belongs to the acyl-CoA dehydrogenase family.</text>
</comment>